<feature type="compositionally biased region" description="Polar residues" evidence="1">
    <location>
        <begin position="161"/>
        <end position="176"/>
    </location>
</feature>
<gene>
    <name evidence="2" type="ORF">N0V93_004903</name>
</gene>
<protein>
    <submittedName>
        <fullName evidence="2">Uncharacterized protein</fullName>
    </submittedName>
</protein>
<dbReference type="OrthoDB" id="10295421at2759"/>
<dbReference type="AlphaFoldDB" id="A0A9W8YRW4"/>
<comment type="caution">
    <text evidence="2">The sequence shown here is derived from an EMBL/GenBank/DDBJ whole genome shotgun (WGS) entry which is preliminary data.</text>
</comment>
<evidence type="ECO:0000313" key="3">
    <source>
        <dbReference type="Proteomes" id="UP001140453"/>
    </source>
</evidence>
<evidence type="ECO:0000313" key="2">
    <source>
        <dbReference type="EMBL" id="KAJ4391286.1"/>
    </source>
</evidence>
<organism evidence="2 3">
    <name type="scientific">Gnomoniopsis smithogilvyi</name>
    <dbReference type="NCBI Taxonomy" id="1191159"/>
    <lineage>
        <taxon>Eukaryota</taxon>
        <taxon>Fungi</taxon>
        <taxon>Dikarya</taxon>
        <taxon>Ascomycota</taxon>
        <taxon>Pezizomycotina</taxon>
        <taxon>Sordariomycetes</taxon>
        <taxon>Sordariomycetidae</taxon>
        <taxon>Diaporthales</taxon>
        <taxon>Gnomoniaceae</taxon>
        <taxon>Gnomoniopsis</taxon>
    </lineage>
</organism>
<dbReference type="Proteomes" id="UP001140453">
    <property type="component" value="Unassembled WGS sequence"/>
</dbReference>
<accession>A0A9W8YRW4</accession>
<name>A0A9W8YRW4_9PEZI</name>
<sequence length="204" mass="23357">MREESHVTCYAKMERVTAWVAECAAARQAEGTEASFECDGETEDLLLQVLIARPKYQGIPTVEEIQQFAGQLRSYNARLWTLGMTKGFFRVGSAPGELGWVPEYPDDIDSLESMSMHEEEAGINWMVHDKRVFVRKISPAEEELRDEMIQEYRNIRRHSVNDNGTTKQCRTRSVSAKRNPGKMDGFARNQMAGRKEYRVPKMAC</sequence>
<evidence type="ECO:0000256" key="1">
    <source>
        <dbReference type="SAM" id="MobiDB-lite"/>
    </source>
</evidence>
<feature type="region of interest" description="Disordered" evidence="1">
    <location>
        <begin position="161"/>
        <end position="184"/>
    </location>
</feature>
<reference evidence="2" key="1">
    <citation type="submission" date="2022-10" db="EMBL/GenBank/DDBJ databases">
        <title>Tapping the CABI collections for fungal endophytes: first genome assemblies for Collariella, Neodidymelliopsis, Ascochyta clinopodiicola, Didymella pomorum, Didymosphaeria variabile, Neocosmospora piperis and Neocucurbitaria cava.</title>
        <authorList>
            <person name="Hill R."/>
        </authorList>
    </citation>
    <scope>NUCLEOTIDE SEQUENCE</scope>
    <source>
        <strain evidence="2">IMI 355082</strain>
    </source>
</reference>
<dbReference type="EMBL" id="JAPEVB010000003">
    <property type="protein sequence ID" value="KAJ4391286.1"/>
    <property type="molecule type" value="Genomic_DNA"/>
</dbReference>
<proteinExistence type="predicted"/>
<keyword evidence="3" id="KW-1185">Reference proteome</keyword>